<evidence type="ECO:0000256" key="4">
    <source>
        <dbReference type="ARBA" id="ARBA00023242"/>
    </source>
</evidence>
<evidence type="ECO:0008006" key="13">
    <source>
        <dbReference type="Google" id="ProtNLM"/>
    </source>
</evidence>
<comment type="subcellular location">
    <subcellularLocation>
        <location evidence="1">Nucleus</location>
    </subcellularLocation>
</comment>
<accession>A0A814BH59</accession>
<keyword evidence="3" id="KW-0804">Transcription</keyword>
<evidence type="ECO:0000313" key="12">
    <source>
        <dbReference type="Proteomes" id="UP000663829"/>
    </source>
</evidence>
<dbReference type="Pfam" id="PF08621">
    <property type="entry name" value="RPAP1_N"/>
    <property type="match status" value="1"/>
</dbReference>
<dbReference type="EMBL" id="CAJNOK010004519">
    <property type="protein sequence ID" value="CAF0940261.1"/>
    <property type="molecule type" value="Genomic_DNA"/>
</dbReference>
<dbReference type="EMBL" id="CAJOBC010001919">
    <property type="protein sequence ID" value="CAF3705919.1"/>
    <property type="molecule type" value="Genomic_DNA"/>
</dbReference>
<organism evidence="8 12">
    <name type="scientific">Didymodactylos carnosus</name>
    <dbReference type="NCBI Taxonomy" id="1234261"/>
    <lineage>
        <taxon>Eukaryota</taxon>
        <taxon>Metazoa</taxon>
        <taxon>Spiralia</taxon>
        <taxon>Gnathifera</taxon>
        <taxon>Rotifera</taxon>
        <taxon>Eurotatoria</taxon>
        <taxon>Bdelloidea</taxon>
        <taxon>Philodinida</taxon>
        <taxon>Philodinidae</taxon>
        <taxon>Didymodactylos</taxon>
    </lineage>
</organism>
<dbReference type="Proteomes" id="UP000663829">
    <property type="component" value="Unassembled WGS sequence"/>
</dbReference>
<evidence type="ECO:0000256" key="1">
    <source>
        <dbReference type="ARBA" id="ARBA00004123"/>
    </source>
</evidence>
<feature type="domain" description="RPAP1 N-terminal" evidence="6">
    <location>
        <begin position="171"/>
        <end position="215"/>
    </location>
</feature>
<dbReference type="Proteomes" id="UP000677228">
    <property type="component" value="Unassembled WGS sequence"/>
</dbReference>
<comment type="similarity">
    <text evidence="2">Belongs to the RPAP1 family.</text>
</comment>
<dbReference type="PANTHER" id="PTHR21483:SF18">
    <property type="entry name" value="RNA POLYMERASE II-ASSOCIATED PROTEIN 1"/>
    <property type="match status" value="1"/>
</dbReference>
<dbReference type="Proteomes" id="UP000681722">
    <property type="component" value="Unassembled WGS sequence"/>
</dbReference>
<dbReference type="EMBL" id="CAJOBA010004523">
    <property type="protein sequence ID" value="CAF3715470.1"/>
    <property type="molecule type" value="Genomic_DNA"/>
</dbReference>
<dbReference type="OrthoDB" id="348201at2759"/>
<evidence type="ECO:0000313" key="10">
    <source>
        <dbReference type="EMBL" id="CAF3705919.1"/>
    </source>
</evidence>
<dbReference type="InterPro" id="IPR039913">
    <property type="entry name" value="RPAP1/Rba50"/>
</dbReference>
<keyword evidence="4" id="KW-0539">Nucleus</keyword>
<gene>
    <name evidence="8" type="ORF">GPM918_LOCUS9999</name>
    <name evidence="9" type="ORF">OVA965_LOCUS11600</name>
    <name evidence="10" type="ORF">SRO942_LOCUS10000</name>
    <name evidence="11" type="ORF">TMI583_LOCUS11602</name>
</gene>
<sequence length="1300" mass="149876">MEDRLLARPKRMKDENEDDLMEFQENFRRSTMEPAAKVIRVEKQNEEQKSVNHQTSVNKNDAVFDLSKTTVIRPVIKERDVTAVRITEPKLVNDAFPAVHHRGNLDNITVTQVKKSSLFAKQMQRDGKLKVAQDLNKITSVQRTSQIQQQQPSMILSGAGLGEVTGKRELQRIHEENVERLQSMSEAEILDEKEKLLNTLDPKLVAFIRKKNKQQAANNVQEAMKMDIDETEQKNSFDSQNLLPVETDTKWLHMDKVEHDKLEWMKEIQAPSVNHGENNINGVPARFDFKGNLISRSEVIPVTASLHHHGDEPEAAGYTLEELFHLARSTILQQRVIALQTLSNIITQAHSGIYDAELHTSLLPILIEAGLLFVIRWAMDEQVDIIYMTAIECMANLIAPKYDEVKLIQLNYCRCIFKGMFLFQDGLDKTIYWPCGYLQPALTPNIDFGEKRVESDLTDIELLQQDIIKCLLRMNIFRRLLYLLDRMKQLSSSSNVVTPVKRSFDILIRIARHSMHSANEILNDKQLMDFIFREFIPETFTMDVQTSLYGYPLKEALKLCRVISLSGAPMASTLISQYNIHTLLHTYIATNLNCVHNKLEMDIMIELLALWRIYLLYGLLSEDSISLLSMVFLPSCQTFIQQLPHTITSTLLLHIISLFDALMFNSMKSCLINNAANQSRRNPSEQSTTIVYIQSVNWSYVDGLFDLILSTGKQILALITTDKTLDPDELTVLDNLLLVCMSCLASFIIGQQTLAINLIDLRSKAQLVQTHIIEPVLHLFRTKLLDSKLMSIKNGIFTQPSNSMMNLPTLIQTELSSSIPFGYLTAVLRLINAVYTIDKQAISKYLVKLSSASAKFVSWFERFEHIFIFYLMQTLSQEHELSSTYYEVLFLMMSHLLHGHYYLAQEILKLILADKAYWKKRDTVEINDNLHDLKLDEQSSRTICLASNEIIINSSAKDSVLYEDSIDYLQSLYYHYLNILKVNRQTDNDNLLLSTIDVHYALLSEVKPKLIARYMYSSNSNMFIDHNWFYGLLPSYYARAIDVVEEEQKLGTVLSTLRFVYMLEMKKCSLLKLVNMTTRYSMIAGIYLLGSNIFLNKDVVQYMTAFLNLYNDNGLLQKLDTKTTVQSLMTFFDFFRLLVDQFEASSFGDVLFSCYLFIPLQQGYDVQLRKIVWIEHATTLKFLRLKPNELLIPLQTYFYPAETDIELISCYAQVLIREHIKKDVQPLLHMIAVHHLNIFIFDQTSEHKQLKSSILKWIRDKNDQSLYDDIINYKTFSTTGIISYTVLPQLRTNWLNGLTI</sequence>
<evidence type="ECO:0000313" key="11">
    <source>
        <dbReference type="EMBL" id="CAF3715470.1"/>
    </source>
</evidence>
<dbReference type="Pfam" id="PF08620">
    <property type="entry name" value="RPAP1_C"/>
    <property type="match status" value="1"/>
</dbReference>
<dbReference type="InterPro" id="IPR057989">
    <property type="entry name" value="TPR_RPAP1/MINIYO-like"/>
</dbReference>
<dbReference type="GO" id="GO:0006366">
    <property type="term" value="P:transcription by RNA polymerase II"/>
    <property type="evidence" value="ECO:0007669"/>
    <property type="project" value="InterPro"/>
</dbReference>
<dbReference type="PANTHER" id="PTHR21483">
    <property type="entry name" value="RNA POLYMERASE II-ASSOCIATED PROTEIN 1"/>
    <property type="match status" value="1"/>
</dbReference>
<evidence type="ECO:0000313" key="8">
    <source>
        <dbReference type="EMBL" id="CAF0927499.1"/>
    </source>
</evidence>
<name>A0A814BH59_9BILA</name>
<dbReference type="InterPro" id="IPR013930">
    <property type="entry name" value="RPAP1_N"/>
</dbReference>
<evidence type="ECO:0000313" key="9">
    <source>
        <dbReference type="EMBL" id="CAF0940261.1"/>
    </source>
</evidence>
<dbReference type="EMBL" id="CAJNOQ010001919">
    <property type="protein sequence ID" value="CAF0927499.1"/>
    <property type="molecule type" value="Genomic_DNA"/>
</dbReference>
<reference evidence="8" key="1">
    <citation type="submission" date="2021-02" db="EMBL/GenBank/DDBJ databases">
        <authorList>
            <person name="Nowell W R."/>
        </authorList>
    </citation>
    <scope>NUCLEOTIDE SEQUENCE</scope>
</reference>
<dbReference type="InterPro" id="IPR013929">
    <property type="entry name" value="RPAP1_C"/>
</dbReference>
<dbReference type="Proteomes" id="UP000682733">
    <property type="component" value="Unassembled WGS sequence"/>
</dbReference>
<feature type="domain" description="RPAP1/MINIYO-like TPR repeats" evidence="7">
    <location>
        <begin position="1046"/>
        <end position="1247"/>
    </location>
</feature>
<keyword evidence="12" id="KW-1185">Reference proteome</keyword>
<evidence type="ECO:0000259" key="6">
    <source>
        <dbReference type="Pfam" id="PF08621"/>
    </source>
</evidence>
<comment type="caution">
    <text evidence="8">The sequence shown here is derived from an EMBL/GenBank/DDBJ whole genome shotgun (WGS) entry which is preliminary data.</text>
</comment>
<dbReference type="Pfam" id="PF25766">
    <property type="entry name" value="TPR_RPAP1"/>
    <property type="match status" value="1"/>
</dbReference>
<evidence type="ECO:0000256" key="3">
    <source>
        <dbReference type="ARBA" id="ARBA00023163"/>
    </source>
</evidence>
<evidence type="ECO:0000256" key="2">
    <source>
        <dbReference type="ARBA" id="ARBA00009953"/>
    </source>
</evidence>
<evidence type="ECO:0000259" key="5">
    <source>
        <dbReference type="Pfam" id="PF08620"/>
    </source>
</evidence>
<evidence type="ECO:0000259" key="7">
    <source>
        <dbReference type="Pfam" id="PF25766"/>
    </source>
</evidence>
<feature type="domain" description="RPAP1 C-terminal" evidence="5">
    <location>
        <begin position="285"/>
        <end position="349"/>
    </location>
</feature>
<protein>
    <recommendedName>
        <fullName evidence="13">RNA polymerase II-associated protein 1</fullName>
    </recommendedName>
</protein>
<proteinExistence type="inferred from homology"/>